<evidence type="ECO:0000259" key="7">
    <source>
        <dbReference type="SMART" id="SM00644"/>
    </source>
</evidence>
<feature type="compositionally biased region" description="Low complexity" evidence="5">
    <location>
        <begin position="140"/>
        <end position="151"/>
    </location>
</feature>
<feature type="chain" id="PRO_5009643142" description="N-acetylmuramoyl-L-alanine amidase" evidence="6">
    <location>
        <begin position="36"/>
        <end position="1094"/>
    </location>
</feature>
<dbReference type="EC" id="3.5.1.28" evidence="2"/>
<keyword evidence="4" id="KW-0961">Cell wall biogenesis/degradation</keyword>
<dbReference type="FunFam" id="3.40.80.10:FF:000006">
    <property type="entry name" value="N-acetylmuramoyl-L-alanine amidase"/>
    <property type="match status" value="1"/>
</dbReference>
<dbReference type="GO" id="GO:0071555">
    <property type="term" value="P:cell wall organization"/>
    <property type="evidence" value="ECO:0007669"/>
    <property type="project" value="UniProtKB-KW"/>
</dbReference>
<dbReference type="AlphaFoldDB" id="A0A1J7B9F5"/>
<feature type="region of interest" description="Disordered" evidence="5">
    <location>
        <begin position="718"/>
        <end position="743"/>
    </location>
</feature>
<feature type="region of interest" description="Disordered" evidence="5">
    <location>
        <begin position="119"/>
        <end position="159"/>
    </location>
</feature>
<dbReference type="Gene3D" id="3.40.80.10">
    <property type="entry name" value="Peptidoglycan recognition protein-like"/>
    <property type="match status" value="1"/>
</dbReference>
<accession>A0A1J7B9F5</accession>
<evidence type="ECO:0000256" key="1">
    <source>
        <dbReference type="ARBA" id="ARBA00001561"/>
    </source>
</evidence>
<gene>
    <name evidence="8" type="ORF">BIV57_22425</name>
</gene>
<evidence type="ECO:0000256" key="2">
    <source>
        <dbReference type="ARBA" id="ARBA00011901"/>
    </source>
</evidence>
<dbReference type="OrthoDB" id="66275at2"/>
<keyword evidence="9" id="KW-1185">Reference proteome</keyword>
<dbReference type="CDD" id="cd06583">
    <property type="entry name" value="PGRP"/>
    <property type="match status" value="1"/>
</dbReference>
<feature type="compositionally biased region" description="Low complexity" evidence="5">
    <location>
        <begin position="287"/>
        <end position="302"/>
    </location>
</feature>
<proteinExistence type="predicted"/>
<evidence type="ECO:0000256" key="4">
    <source>
        <dbReference type="ARBA" id="ARBA00023316"/>
    </source>
</evidence>
<evidence type="ECO:0000313" key="8">
    <source>
        <dbReference type="EMBL" id="OIV35275.1"/>
    </source>
</evidence>
<dbReference type="InterPro" id="IPR051206">
    <property type="entry name" value="NAMLAA_amidase_2"/>
</dbReference>
<comment type="catalytic activity">
    <reaction evidence="1">
        <text>Hydrolyzes the link between N-acetylmuramoyl residues and L-amino acid residues in certain cell-wall glycopeptides.</text>
        <dbReference type="EC" id="3.5.1.28"/>
    </reaction>
</comment>
<dbReference type="PANTHER" id="PTHR30417">
    <property type="entry name" value="N-ACETYLMURAMOYL-L-ALANINE AMIDASE AMID"/>
    <property type="match status" value="1"/>
</dbReference>
<sequence>MSPGHRSSTRRKRRRIAAVAGTAAAAVAAVVVAQAASGSSTPSGPPPAAAAGAALHAPSRALQADFASAAAEFHVPESVLLAVSYQQTLWETHQGKPSMTGNYNVMGLTDVTRAELDASTGPELGGTGDLPRKLRNKGGTAATARAAKPTADSSPQQPITPAMRTLATAASLIKADTGALKSSARQSVRGGAALLASYQRAATGSAPGSGSDPAAWTPAIERFSGAQNAVTAKQFADRVLATVRTGAQRVTSDNQALSLAADSSVPARSDRTAVSPDLRDPIRQGDARAGAATQAATTATPTPECPSTLTCTFKPAAYQQTSTTDPTNYGNYDLANRPADGGSVDTIVIHDTESSLASAISTFQDPKAHTSAHYVVGADGSVTQMVQTKNIARHAGNWYTNAHSIGIEHEGYALTTGSWYTEQEYQSSAALVKYLGSKFGISLDRTHVIGHDGVPGPLDAYYTGMHWDPGTWWNWSHYLALMGAAPNGNGMPVVGGTVTIAPPWSTSYEPTVTGCGSATTACPAHQANFVYLRTSPSSSAALIKDPYFTAKGIATGTTVASDWTAKAVYGQTFAVADVSGDWTAIWYDGQKAWFNNPGGAYTMANTRTAKQLITPAGSTAVPVYGRAYPETSAYPAALSSVAGDPNQQLTPFSKETIQPGQSYPAAASIKGDYYYSENFNCTATPDCLVVAGTTAYYPITYNHRIAYVKASDVTVTQPNTPPTGTLKPVTPTRVMDTRDGTGGVPKAKVGTAAKVTLQVTGQAGVPSSGVTAAVLNVTATGATANSYASVYPDGTTRTSASNLNFKAGQTIPNLVTVPIVNGKVDFYNNAGSVNLIADLVGYYTSDGSGSKLNSLNPTRIMDTRNGTGGVPTAKVGAAKTVSLTVAGKAGVPATGVSAVVMNVTATGATASSYVSVFPDGTTRTSASNLNFPASTTIANLVVVPVVNGKVDFYNNAGSVNLIADITGWFGTASGSIEHNAGPVRVMDTRNGTGVSKGAVGAAKTVTLTVGGKNGVPTDATAVVLNVTATGGTATSYVTVYPSAIARPTASNLNFYAAENISNLVMVPISSGKVTFYNSSGSVNLVADLVGYFTK</sequence>
<evidence type="ECO:0000313" key="9">
    <source>
        <dbReference type="Proteomes" id="UP000243342"/>
    </source>
</evidence>
<dbReference type="Proteomes" id="UP000243342">
    <property type="component" value="Unassembled WGS sequence"/>
</dbReference>
<dbReference type="GO" id="GO:0009254">
    <property type="term" value="P:peptidoglycan turnover"/>
    <property type="evidence" value="ECO:0007669"/>
    <property type="project" value="TreeGrafter"/>
</dbReference>
<dbReference type="InterPro" id="IPR002502">
    <property type="entry name" value="Amidase_domain"/>
</dbReference>
<keyword evidence="6" id="KW-0732">Signal</keyword>
<dbReference type="GO" id="GO:0008745">
    <property type="term" value="F:N-acetylmuramoyl-L-alanine amidase activity"/>
    <property type="evidence" value="ECO:0007669"/>
    <property type="project" value="UniProtKB-EC"/>
</dbReference>
<dbReference type="PANTHER" id="PTHR30417:SF1">
    <property type="entry name" value="N-ACETYLMURAMOYL-L-ALANINE AMIDASE AMID"/>
    <property type="match status" value="1"/>
</dbReference>
<name>A0A1J7B9F5_9ACTN</name>
<dbReference type="InterPro" id="IPR036505">
    <property type="entry name" value="Amidase/PGRP_sf"/>
</dbReference>
<evidence type="ECO:0000256" key="6">
    <source>
        <dbReference type="SAM" id="SignalP"/>
    </source>
</evidence>
<dbReference type="Pfam" id="PF01510">
    <property type="entry name" value="Amidase_2"/>
    <property type="match status" value="1"/>
</dbReference>
<keyword evidence="3" id="KW-0378">Hydrolase</keyword>
<feature type="compositionally biased region" description="Basic and acidic residues" evidence="5">
    <location>
        <begin position="277"/>
        <end position="286"/>
    </location>
</feature>
<comment type="caution">
    <text evidence="8">The sequence shown here is derived from an EMBL/GenBank/DDBJ whole genome shotgun (WGS) entry which is preliminary data.</text>
</comment>
<feature type="domain" description="N-acetylmuramoyl-L-alanine amidase" evidence="7">
    <location>
        <begin position="332"/>
        <end position="470"/>
    </location>
</feature>
<feature type="region of interest" description="Disordered" evidence="5">
    <location>
        <begin position="257"/>
        <end position="304"/>
    </location>
</feature>
<dbReference type="RefSeq" id="WP_071658766.1">
    <property type="nucleotide sequence ID" value="NZ_MLCF01000171.1"/>
</dbReference>
<feature type="signal peptide" evidence="6">
    <location>
        <begin position="1"/>
        <end position="35"/>
    </location>
</feature>
<dbReference type="EMBL" id="MLCF01000171">
    <property type="protein sequence ID" value="OIV35275.1"/>
    <property type="molecule type" value="Genomic_DNA"/>
</dbReference>
<dbReference type="GO" id="GO:0009253">
    <property type="term" value="P:peptidoglycan catabolic process"/>
    <property type="evidence" value="ECO:0007669"/>
    <property type="project" value="InterPro"/>
</dbReference>
<protein>
    <recommendedName>
        <fullName evidence="2">N-acetylmuramoyl-L-alanine amidase</fullName>
        <ecNumber evidence="2">3.5.1.28</ecNumber>
    </recommendedName>
</protein>
<dbReference type="STRING" id="1428644.BIV57_22425"/>
<reference evidence="8 9" key="1">
    <citation type="submission" date="2016-10" db="EMBL/GenBank/DDBJ databases">
        <title>Genome sequence of Streptomyces gilvigriseus MUSC 26.</title>
        <authorList>
            <person name="Lee L.-H."/>
            <person name="Ser H.-L."/>
        </authorList>
    </citation>
    <scope>NUCLEOTIDE SEQUENCE [LARGE SCALE GENOMIC DNA]</scope>
    <source>
        <strain evidence="8 9">MUSC 26</strain>
    </source>
</reference>
<evidence type="ECO:0000256" key="3">
    <source>
        <dbReference type="ARBA" id="ARBA00022801"/>
    </source>
</evidence>
<dbReference type="SMART" id="SM00644">
    <property type="entry name" value="Ami_2"/>
    <property type="match status" value="1"/>
</dbReference>
<evidence type="ECO:0000256" key="5">
    <source>
        <dbReference type="SAM" id="MobiDB-lite"/>
    </source>
</evidence>
<organism evidence="8 9">
    <name type="scientific">Mangrovactinospora gilvigrisea</name>
    <dbReference type="NCBI Taxonomy" id="1428644"/>
    <lineage>
        <taxon>Bacteria</taxon>
        <taxon>Bacillati</taxon>
        <taxon>Actinomycetota</taxon>
        <taxon>Actinomycetes</taxon>
        <taxon>Kitasatosporales</taxon>
        <taxon>Streptomycetaceae</taxon>
        <taxon>Mangrovactinospora</taxon>
    </lineage>
</organism>
<dbReference type="SUPFAM" id="SSF55846">
    <property type="entry name" value="N-acetylmuramoyl-L-alanine amidase-like"/>
    <property type="match status" value="1"/>
</dbReference>